<comment type="caution">
    <text evidence="3">The sequence shown here is derived from an EMBL/GenBank/DDBJ whole genome shotgun (WGS) entry which is preliminary data.</text>
</comment>
<dbReference type="GO" id="GO:0016757">
    <property type="term" value="F:glycosyltransferase activity"/>
    <property type="evidence" value="ECO:0007669"/>
    <property type="project" value="InterPro"/>
</dbReference>
<dbReference type="Gene3D" id="3.40.50.2000">
    <property type="entry name" value="Glycogen Phosphorylase B"/>
    <property type="match status" value="2"/>
</dbReference>
<dbReference type="InterPro" id="IPR028098">
    <property type="entry name" value="Glyco_trans_4-like_N"/>
</dbReference>
<dbReference type="Pfam" id="PF00534">
    <property type="entry name" value="Glycos_transf_1"/>
    <property type="match status" value="1"/>
</dbReference>
<feature type="domain" description="Glycosyl transferase family 1" evidence="1">
    <location>
        <begin position="194"/>
        <end position="361"/>
    </location>
</feature>
<sequence length="394" mass="44926">MKIKLIRITTRAVSMNIILRGQLKFMNNFFEVIGITSYDEKHFAEISLREGIKTLAVDLSRDINIFKDFAALINLVSIFRREKPTIVHTHTPKAGLLGMLAARLLDVPIRLHTVGGMPLVEAKGMKRTLLNFTEKITYKCSHSVYPNSFGLRNIILQNKLCPASKLKVIANGGTNGIDADYFSVKSFSDPEVERKKLRESLSIKEDEIAFLFVGRIAVEKGVYELVDVFEDLSNKYKIKLIFIGTFEKEYGSLNEEYIEKILKNDRILFLGRFDDVRPYYLLSDIFVLPSYREGLPGAVLEAGAMELPCIVTDINGCNEIVQDGFNGLLIKPKDRESLKQAMQKLIVDQSLRNKLADNARNAVISKYDRNIIWQALLEEYHSHLKRANIKYEIK</sequence>
<dbReference type="CDD" id="cd03808">
    <property type="entry name" value="GT4_CapM-like"/>
    <property type="match status" value="1"/>
</dbReference>
<protein>
    <submittedName>
        <fullName evidence="3">Glycosyltransferase family 1 protein</fullName>
    </submittedName>
</protein>
<dbReference type="Pfam" id="PF13579">
    <property type="entry name" value="Glyco_trans_4_4"/>
    <property type="match status" value="1"/>
</dbReference>
<evidence type="ECO:0000313" key="3">
    <source>
        <dbReference type="EMBL" id="HGT48776.1"/>
    </source>
</evidence>
<feature type="domain" description="Glycosyltransferase subfamily 4-like N-terminal" evidence="2">
    <location>
        <begin position="49"/>
        <end position="172"/>
    </location>
</feature>
<proteinExistence type="predicted"/>
<accession>A0A832G7B7</accession>
<dbReference type="InterPro" id="IPR050194">
    <property type="entry name" value="Glycosyltransferase_grp1"/>
</dbReference>
<evidence type="ECO:0000259" key="2">
    <source>
        <dbReference type="Pfam" id="PF13579"/>
    </source>
</evidence>
<dbReference type="AlphaFoldDB" id="A0A832G7B7"/>
<dbReference type="EMBL" id="DSVI01000019">
    <property type="protein sequence ID" value="HGT48776.1"/>
    <property type="molecule type" value="Genomic_DNA"/>
</dbReference>
<evidence type="ECO:0000259" key="1">
    <source>
        <dbReference type="Pfam" id="PF00534"/>
    </source>
</evidence>
<keyword evidence="3" id="KW-0808">Transferase</keyword>
<name>A0A832G7B7_9BACT</name>
<reference evidence="3" key="1">
    <citation type="journal article" date="2020" name="mSystems">
        <title>Genome- and Community-Level Interaction Insights into Carbon Utilization and Element Cycling Functions of Hydrothermarchaeota in Hydrothermal Sediment.</title>
        <authorList>
            <person name="Zhou Z."/>
            <person name="Liu Y."/>
            <person name="Xu W."/>
            <person name="Pan J."/>
            <person name="Luo Z.H."/>
            <person name="Li M."/>
        </authorList>
    </citation>
    <scope>NUCLEOTIDE SEQUENCE [LARGE SCALE GENOMIC DNA]</scope>
    <source>
        <strain evidence="3">SpSt-500</strain>
    </source>
</reference>
<dbReference type="SUPFAM" id="SSF53756">
    <property type="entry name" value="UDP-Glycosyltransferase/glycogen phosphorylase"/>
    <property type="match status" value="1"/>
</dbReference>
<dbReference type="PANTHER" id="PTHR45947">
    <property type="entry name" value="SULFOQUINOVOSYL TRANSFERASE SQD2"/>
    <property type="match status" value="1"/>
</dbReference>
<dbReference type="PANTHER" id="PTHR45947:SF3">
    <property type="entry name" value="SULFOQUINOVOSYL TRANSFERASE SQD2"/>
    <property type="match status" value="1"/>
</dbReference>
<gene>
    <name evidence="3" type="ORF">ENS56_12115</name>
</gene>
<organism evidence="3">
    <name type="scientific">Ignavibacterium album</name>
    <dbReference type="NCBI Taxonomy" id="591197"/>
    <lineage>
        <taxon>Bacteria</taxon>
        <taxon>Pseudomonadati</taxon>
        <taxon>Ignavibacteriota</taxon>
        <taxon>Ignavibacteria</taxon>
        <taxon>Ignavibacteriales</taxon>
        <taxon>Ignavibacteriaceae</taxon>
        <taxon>Ignavibacterium</taxon>
    </lineage>
</organism>
<dbReference type="InterPro" id="IPR001296">
    <property type="entry name" value="Glyco_trans_1"/>
</dbReference>